<dbReference type="VEuPathDB" id="FungiDB:AeMF1_011078"/>
<comment type="caution">
    <text evidence="1">The sequence shown here is derived from an EMBL/GenBank/DDBJ whole genome shotgun (WGS) entry which is preliminary data.</text>
</comment>
<gene>
    <name evidence="1" type="ORF">Ae201684_017947</name>
</gene>
<reference evidence="1 2" key="1">
    <citation type="submission" date="2019-07" db="EMBL/GenBank/DDBJ databases">
        <title>Genomics analysis of Aphanomyces spp. identifies a new class of oomycete effector associated with host adaptation.</title>
        <authorList>
            <person name="Gaulin E."/>
        </authorList>
    </citation>
    <scope>NUCLEOTIDE SEQUENCE [LARGE SCALE GENOMIC DNA]</scope>
    <source>
        <strain evidence="1 2">ATCC 201684</strain>
    </source>
</reference>
<evidence type="ECO:0000313" key="1">
    <source>
        <dbReference type="EMBL" id="KAF0723076.1"/>
    </source>
</evidence>
<sequence length="202" mass="23234">MEANLSLPRVEFPSHNDFFRVEVALTKKDVPMRIWMESKESKAQWECVVKDFKEHLGKGVTHHLPSNVILTSLQDGLSSMDHDVEEEMEVDGCDVDLTESQDGHLNLELNLKAFRSLEVKYDFDMKPMKIEKVDILEAKIRDLEEDKIPAFLFVSSTEAVNQDEDIVWDEESSSNEDFFELSEDMTELRLESTRRVSFSAGG</sequence>
<name>A0A6G0W8D7_9STRA</name>
<dbReference type="AlphaFoldDB" id="A0A6G0W8D7"/>
<accession>A0A6G0W8D7</accession>
<proteinExistence type="predicted"/>
<evidence type="ECO:0000313" key="2">
    <source>
        <dbReference type="Proteomes" id="UP000481153"/>
    </source>
</evidence>
<dbReference type="Proteomes" id="UP000481153">
    <property type="component" value="Unassembled WGS sequence"/>
</dbReference>
<protein>
    <submittedName>
        <fullName evidence="1">Uncharacterized protein</fullName>
    </submittedName>
</protein>
<dbReference type="EMBL" id="VJMJ01000317">
    <property type="protein sequence ID" value="KAF0723076.1"/>
    <property type="molecule type" value="Genomic_DNA"/>
</dbReference>
<organism evidence="1 2">
    <name type="scientific">Aphanomyces euteiches</name>
    <dbReference type="NCBI Taxonomy" id="100861"/>
    <lineage>
        <taxon>Eukaryota</taxon>
        <taxon>Sar</taxon>
        <taxon>Stramenopiles</taxon>
        <taxon>Oomycota</taxon>
        <taxon>Saprolegniomycetes</taxon>
        <taxon>Saprolegniales</taxon>
        <taxon>Verrucalvaceae</taxon>
        <taxon>Aphanomyces</taxon>
    </lineage>
</organism>
<keyword evidence="2" id="KW-1185">Reference proteome</keyword>